<dbReference type="STRING" id="446471.Xcel_1383"/>
<dbReference type="Proteomes" id="UP000002255">
    <property type="component" value="Chromosome"/>
</dbReference>
<proteinExistence type="predicted"/>
<evidence type="ECO:0000259" key="1">
    <source>
        <dbReference type="Pfam" id="PF12697"/>
    </source>
</evidence>
<dbReference type="SUPFAM" id="SSF53474">
    <property type="entry name" value="alpha/beta-Hydrolases"/>
    <property type="match status" value="1"/>
</dbReference>
<dbReference type="Gene3D" id="3.40.50.1820">
    <property type="entry name" value="alpha/beta hydrolase"/>
    <property type="match status" value="1"/>
</dbReference>
<dbReference type="AlphaFoldDB" id="D1BRF9"/>
<dbReference type="RefSeq" id="WP_012878156.1">
    <property type="nucleotide sequence ID" value="NC_013530.1"/>
</dbReference>
<gene>
    <name evidence="2" type="ordered locus">Xcel_1383</name>
</gene>
<evidence type="ECO:0000313" key="2">
    <source>
        <dbReference type="EMBL" id="ACZ30414.1"/>
    </source>
</evidence>
<reference evidence="2 3" key="2">
    <citation type="journal article" date="2010" name="Stand. Genomic Sci.">
        <title>Complete genome sequence of Xylanimonas cellulosilytica type strain (XIL07).</title>
        <authorList>
            <person name="Foster B."/>
            <person name="Pukall R."/>
            <person name="Abt B."/>
            <person name="Nolan M."/>
            <person name="Glavina Del Rio T."/>
            <person name="Chen F."/>
            <person name="Lucas S."/>
            <person name="Tice H."/>
            <person name="Pitluck S."/>
            <person name="Cheng J.-F."/>
            <person name="Chertkov O."/>
            <person name="Brettin T."/>
            <person name="Han C."/>
            <person name="Detter J.C."/>
            <person name="Bruce D."/>
            <person name="Goodwin L."/>
            <person name="Ivanova N."/>
            <person name="Mavromatis K."/>
            <person name="Pati A."/>
            <person name="Mikhailova N."/>
            <person name="Chen A."/>
            <person name="Palaniappan K."/>
            <person name="Land M."/>
            <person name="Hauser L."/>
            <person name="Chang Y.-J."/>
            <person name="Jeffries C.D."/>
            <person name="Chain P."/>
            <person name="Rohde M."/>
            <person name="Goeker M."/>
            <person name="Bristow J."/>
            <person name="Eisen J.A."/>
            <person name="Markowitz V."/>
            <person name="Hugenholtz P."/>
            <person name="Kyrpides N.C."/>
            <person name="Klenk H.-P."/>
            <person name="Lapidus A."/>
        </authorList>
    </citation>
    <scope>NUCLEOTIDE SEQUENCE [LARGE SCALE GENOMIC DNA]</scope>
    <source>
        <strain evidence="3">DSM 15894 / CECT 5975 / LMG 20990 / XIL07</strain>
    </source>
</reference>
<dbReference type="eggNOG" id="COG0596">
    <property type="taxonomic scope" value="Bacteria"/>
</dbReference>
<dbReference type="GO" id="GO:0016787">
    <property type="term" value="F:hydrolase activity"/>
    <property type="evidence" value="ECO:0007669"/>
    <property type="project" value="UniProtKB-KW"/>
</dbReference>
<keyword evidence="2" id="KW-0378">Hydrolase</keyword>
<dbReference type="Pfam" id="PF12697">
    <property type="entry name" value="Abhydrolase_6"/>
    <property type="match status" value="1"/>
</dbReference>
<dbReference type="KEGG" id="xce:Xcel_1383"/>
<sequence>MAATFDESTRRVATRLGHLHVRIVGQGPTAVLWPSMFVDTHTFDPLIPYLAEVRSLVLIDPPGLGKSDPLTRATSMNEVADAARDAFGELGIDGPVDFVGNAYGGHLGYKLARDHDSLRSLVAISAPPEPNPPSIIRMTRLSLLLMAIVGRGPLLKPVGAKLLTAASVRDPDIWRVFRKGFLAPTRRSLANATRSVVLRRADVRGELGDIVVPSLYVASDQRGEWAPEAAERAAAMTPGARLAVVTGASTLVPLEQPEALARLILDFWATLGRERSA</sequence>
<dbReference type="InterPro" id="IPR000073">
    <property type="entry name" value="AB_hydrolase_1"/>
</dbReference>
<reference evidence="3" key="1">
    <citation type="submission" date="2009-11" db="EMBL/GenBank/DDBJ databases">
        <title>The complete chromosome of Xylanimonas cellulosilytica DSM 15894.</title>
        <authorList>
            <consortium name="US DOE Joint Genome Institute (JGI-PGF)"/>
            <person name="Lucas S."/>
            <person name="Copeland A."/>
            <person name="Lapidus A."/>
            <person name="Glavina del Rio T."/>
            <person name="Dalin E."/>
            <person name="Tice H."/>
            <person name="Bruce D."/>
            <person name="Goodwin L."/>
            <person name="Pitluck S."/>
            <person name="Kyrpides N."/>
            <person name="Mavromatis K."/>
            <person name="Ivanova N."/>
            <person name="Mikhailova N."/>
            <person name="Foster B."/>
            <person name="Clum A."/>
            <person name="Brettin T."/>
            <person name="Detter J.C."/>
            <person name="Han C."/>
            <person name="Larimer F."/>
            <person name="Land M."/>
            <person name="Hauser L."/>
            <person name="Markowitz V."/>
            <person name="Cheng J.F."/>
            <person name="Hugenholtz P."/>
            <person name="Woyke T."/>
            <person name="Wu D."/>
            <person name="Gehrich-Schroeter G."/>
            <person name="Schneider S."/>
            <person name="Pukall S.R."/>
            <person name="Klenk H.P."/>
            <person name="Eisen J.A."/>
        </authorList>
    </citation>
    <scope>NUCLEOTIDE SEQUENCE [LARGE SCALE GENOMIC DNA]</scope>
    <source>
        <strain evidence="3">DSM 15894 / CECT 5975 / LMG 20990 / XIL07</strain>
    </source>
</reference>
<dbReference type="HOGENOM" id="CLU_020336_50_3_11"/>
<dbReference type="InterPro" id="IPR050266">
    <property type="entry name" value="AB_hydrolase_sf"/>
</dbReference>
<accession>D1BRF9</accession>
<feature type="domain" description="AB hydrolase-1" evidence="1">
    <location>
        <begin position="34"/>
        <end position="262"/>
    </location>
</feature>
<dbReference type="PANTHER" id="PTHR43798">
    <property type="entry name" value="MONOACYLGLYCEROL LIPASE"/>
    <property type="match status" value="1"/>
</dbReference>
<dbReference type="InterPro" id="IPR029058">
    <property type="entry name" value="AB_hydrolase_fold"/>
</dbReference>
<dbReference type="OrthoDB" id="3396704at2"/>
<organism evidence="2 3">
    <name type="scientific">Xylanimonas cellulosilytica (strain DSM 15894 / JCM 12276 / CECT 5975 / KCTC 9989 / LMG 20990 / NBRC 107835 / XIL07)</name>
    <dbReference type="NCBI Taxonomy" id="446471"/>
    <lineage>
        <taxon>Bacteria</taxon>
        <taxon>Bacillati</taxon>
        <taxon>Actinomycetota</taxon>
        <taxon>Actinomycetes</taxon>
        <taxon>Micrococcales</taxon>
        <taxon>Promicromonosporaceae</taxon>
        <taxon>Xylanimonas</taxon>
    </lineage>
</organism>
<name>D1BRF9_XYLCX</name>
<evidence type="ECO:0000313" key="3">
    <source>
        <dbReference type="Proteomes" id="UP000002255"/>
    </source>
</evidence>
<protein>
    <submittedName>
        <fullName evidence="2">Alpha/beta hydrolase fold protein</fullName>
    </submittedName>
</protein>
<dbReference type="EMBL" id="CP001821">
    <property type="protein sequence ID" value="ACZ30414.1"/>
    <property type="molecule type" value="Genomic_DNA"/>
</dbReference>
<keyword evidence="3" id="KW-1185">Reference proteome</keyword>